<dbReference type="PROSITE" id="PS50102">
    <property type="entry name" value="RRM"/>
    <property type="match status" value="1"/>
</dbReference>
<dbReference type="VEuPathDB" id="FungiDB:T552_00228"/>
<keyword evidence="3" id="KW-0963">Cytoplasm</keyword>
<dbReference type="GO" id="GO:0003729">
    <property type="term" value="F:mRNA binding"/>
    <property type="evidence" value="ECO:0007669"/>
    <property type="project" value="InterPro"/>
</dbReference>
<dbReference type="Pfam" id="PF00076">
    <property type="entry name" value="RRM_1"/>
    <property type="match status" value="1"/>
</dbReference>
<evidence type="ECO:0000256" key="4">
    <source>
        <dbReference type="ARBA" id="ARBA00022884"/>
    </source>
</evidence>
<dbReference type="CDD" id="cd12324">
    <property type="entry name" value="RRM_RBM8"/>
    <property type="match status" value="1"/>
</dbReference>
<protein>
    <recommendedName>
        <fullName evidence="7">RRM domain-containing protein</fullName>
    </recommendedName>
</protein>
<evidence type="ECO:0000256" key="3">
    <source>
        <dbReference type="ARBA" id="ARBA00022490"/>
    </source>
</evidence>
<dbReference type="InterPro" id="IPR000504">
    <property type="entry name" value="RRM_dom"/>
</dbReference>
<dbReference type="SUPFAM" id="SSF54928">
    <property type="entry name" value="RNA-binding domain, RBD"/>
    <property type="match status" value="1"/>
</dbReference>
<organism evidence="8 9">
    <name type="scientific">Pneumocystis carinii (strain B80)</name>
    <name type="common">Rat pneumocystis pneumonia agent</name>
    <name type="synonym">Pneumocystis carinii f. sp. carinii</name>
    <dbReference type="NCBI Taxonomy" id="1408658"/>
    <lineage>
        <taxon>Eukaryota</taxon>
        <taxon>Fungi</taxon>
        <taxon>Dikarya</taxon>
        <taxon>Ascomycota</taxon>
        <taxon>Taphrinomycotina</taxon>
        <taxon>Pneumocystomycetes</taxon>
        <taxon>Pneumocystaceae</taxon>
        <taxon>Pneumocystis</taxon>
    </lineage>
</organism>
<reference evidence="9" key="1">
    <citation type="journal article" date="2016" name="Nat. Commun.">
        <title>Genome analysis of three Pneumocystis species reveals adaptation mechanisms to life exclusively in mammalian hosts.</title>
        <authorList>
            <person name="Ma L."/>
            <person name="Chen Z."/>
            <person name="Huang D.W."/>
            <person name="Kutty G."/>
            <person name="Ishihara M."/>
            <person name="Wang H."/>
            <person name="Abouelleil A."/>
            <person name="Bishop L."/>
            <person name="Davey E."/>
            <person name="Deng R."/>
            <person name="Deng X."/>
            <person name="Fan L."/>
            <person name="Fantoni G."/>
            <person name="Fitzgerald M."/>
            <person name="Gogineni E."/>
            <person name="Goldberg J.M."/>
            <person name="Handley G."/>
            <person name="Hu X."/>
            <person name="Huber C."/>
            <person name="Jiao X."/>
            <person name="Jones K."/>
            <person name="Levin J.Z."/>
            <person name="Liu Y."/>
            <person name="Macdonald P."/>
            <person name="Melnikov A."/>
            <person name="Raley C."/>
            <person name="Sassi M."/>
            <person name="Sherman B.T."/>
            <person name="Song X."/>
            <person name="Sykes S."/>
            <person name="Tran B."/>
            <person name="Walsh L."/>
            <person name="Xia Y."/>
            <person name="Yang J."/>
            <person name="Young S."/>
            <person name="Zeng Q."/>
            <person name="Zheng X."/>
            <person name="Stephens R."/>
            <person name="Nusbaum C."/>
            <person name="Birren B.W."/>
            <person name="Azadi P."/>
            <person name="Lempicki R.A."/>
            <person name="Cuomo C.A."/>
            <person name="Kovacs J.A."/>
        </authorList>
    </citation>
    <scope>NUCLEOTIDE SEQUENCE [LARGE SCALE GENOMIC DNA]</scope>
    <source>
        <strain evidence="9">B80</strain>
    </source>
</reference>
<dbReference type="InterPro" id="IPR033744">
    <property type="entry name" value="RRM_RBM8"/>
</dbReference>
<dbReference type="AlphaFoldDB" id="A0A0W4ZT90"/>
<dbReference type="Gene3D" id="3.30.70.330">
    <property type="match status" value="1"/>
</dbReference>
<dbReference type="GO" id="GO:0006396">
    <property type="term" value="P:RNA processing"/>
    <property type="evidence" value="ECO:0007669"/>
    <property type="project" value="InterPro"/>
</dbReference>
<keyword evidence="4 6" id="KW-0694">RNA-binding</keyword>
<evidence type="ECO:0000259" key="7">
    <source>
        <dbReference type="PROSITE" id="PS50102"/>
    </source>
</evidence>
<evidence type="ECO:0000256" key="5">
    <source>
        <dbReference type="ARBA" id="ARBA00023242"/>
    </source>
</evidence>
<dbReference type="PANTHER" id="PTHR45894">
    <property type="entry name" value="RNA-BINDING PROTEIN 8A"/>
    <property type="match status" value="1"/>
</dbReference>
<dbReference type="GO" id="GO:0005737">
    <property type="term" value="C:cytoplasm"/>
    <property type="evidence" value="ECO:0007669"/>
    <property type="project" value="UniProtKB-SubCell"/>
</dbReference>
<dbReference type="InterPro" id="IPR035979">
    <property type="entry name" value="RBD_domain_sf"/>
</dbReference>
<evidence type="ECO:0000256" key="2">
    <source>
        <dbReference type="ARBA" id="ARBA00004496"/>
    </source>
</evidence>
<evidence type="ECO:0000313" key="8">
    <source>
        <dbReference type="EMBL" id="KTW31590.1"/>
    </source>
</evidence>
<dbReference type="Proteomes" id="UP000054454">
    <property type="component" value="Unassembled WGS sequence"/>
</dbReference>
<accession>A0A0W4ZT90</accession>
<dbReference type="RefSeq" id="XP_018227706.1">
    <property type="nucleotide sequence ID" value="XM_018368846.1"/>
</dbReference>
<dbReference type="OrthoDB" id="15688at2759"/>
<dbReference type="EMBL" id="LFVZ01000001">
    <property type="protein sequence ID" value="KTW31590.1"/>
    <property type="molecule type" value="Genomic_DNA"/>
</dbReference>
<feature type="domain" description="RRM" evidence="7">
    <location>
        <begin position="70"/>
        <end position="148"/>
    </location>
</feature>
<gene>
    <name evidence="8" type="ORF">T552_00228</name>
</gene>
<dbReference type="GO" id="GO:0005634">
    <property type="term" value="C:nucleus"/>
    <property type="evidence" value="ECO:0007669"/>
    <property type="project" value="UniProtKB-SubCell"/>
</dbReference>
<comment type="caution">
    <text evidence="8">The sequence shown here is derived from an EMBL/GenBank/DDBJ whole genome shotgun (WGS) entry which is preliminary data.</text>
</comment>
<evidence type="ECO:0000256" key="6">
    <source>
        <dbReference type="PROSITE-ProRule" id="PRU00176"/>
    </source>
</evidence>
<keyword evidence="9" id="KW-1185">Reference proteome</keyword>
<dbReference type="InterPro" id="IPR012677">
    <property type="entry name" value="Nucleotide-bd_a/b_plait_sf"/>
</dbReference>
<evidence type="ECO:0000256" key="1">
    <source>
        <dbReference type="ARBA" id="ARBA00004123"/>
    </source>
</evidence>
<sequence length="162" mass="18443">MDASTESQDVMDIEETRDPVIRKGRGFMTQDETMFLNGENMEGEAIQYDNEESSALTKSGMRAIRSIEGWILLVTGLHEETSEEDLQDRFSEYGDIKNLHLNLDRRTGYVKGYALIEYSNLSEAKEAVEKCNGTELLESKLSVDFAFVEPAWNMSVQRDARN</sequence>
<keyword evidence="5" id="KW-0539">Nucleus</keyword>
<name>A0A0W4ZT90_PNEC8</name>
<dbReference type="InterPro" id="IPR008111">
    <property type="entry name" value="RNA-bd_8"/>
</dbReference>
<proteinExistence type="predicted"/>
<dbReference type="GeneID" id="28935048"/>
<dbReference type="SMART" id="SM00360">
    <property type="entry name" value="RRM"/>
    <property type="match status" value="1"/>
</dbReference>
<comment type="subcellular location">
    <subcellularLocation>
        <location evidence="2">Cytoplasm</location>
    </subcellularLocation>
    <subcellularLocation>
        <location evidence="1">Nucleus</location>
    </subcellularLocation>
</comment>
<evidence type="ECO:0000313" key="9">
    <source>
        <dbReference type="Proteomes" id="UP000054454"/>
    </source>
</evidence>